<gene>
    <name evidence="2" type="ORF">FHETE_2838</name>
</gene>
<keyword evidence="3" id="KW-1185">Reference proteome</keyword>
<evidence type="ECO:0000313" key="2">
    <source>
        <dbReference type="EMBL" id="KAF5674675.1"/>
    </source>
</evidence>
<evidence type="ECO:0000256" key="1">
    <source>
        <dbReference type="ARBA" id="ARBA00038158"/>
    </source>
</evidence>
<dbReference type="Proteomes" id="UP000567885">
    <property type="component" value="Unassembled WGS sequence"/>
</dbReference>
<dbReference type="PANTHER" id="PTHR43591:SF31">
    <property type="entry name" value="LAEA-LIKE, PUTATIVE (AFU_ORTHOLOGUE AFUA_8G01930)-RELATED"/>
    <property type="match status" value="1"/>
</dbReference>
<evidence type="ECO:0000313" key="3">
    <source>
        <dbReference type="Proteomes" id="UP000567885"/>
    </source>
</evidence>
<dbReference type="CDD" id="cd02440">
    <property type="entry name" value="AdoMet_MTases"/>
    <property type="match status" value="1"/>
</dbReference>
<reference evidence="2 3" key="1">
    <citation type="submission" date="2020-05" db="EMBL/GenBank/DDBJ databases">
        <title>Identification and distribution of gene clusters putatively required for synthesis of sphingolipid metabolism inhibitors in phylogenetically diverse species of the filamentous fungus Fusarium.</title>
        <authorList>
            <person name="Kim H.-S."/>
            <person name="Busman M."/>
            <person name="Brown D.W."/>
            <person name="Divon H."/>
            <person name="Uhlig S."/>
            <person name="Proctor R.H."/>
        </authorList>
    </citation>
    <scope>NUCLEOTIDE SEQUENCE [LARGE SCALE GENOMIC DNA]</scope>
    <source>
        <strain evidence="2 3">NRRL 20693</strain>
    </source>
</reference>
<dbReference type="AlphaFoldDB" id="A0A8H5WXI8"/>
<dbReference type="Gene3D" id="3.40.50.150">
    <property type="entry name" value="Vaccinia Virus protein VP39"/>
    <property type="match status" value="1"/>
</dbReference>
<dbReference type="InterPro" id="IPR029063">
    <property type="entry name" value="SAM-dependent_MTases_sf"/>
</dbReference>
<comment type="similarity">
    <text evidence="1">Belongs to the methyltransferase superfamily. LaeA methyltransferase family.</text>
</comment>
<organism evidence="2 3">
    <name type="scientific">Fusarium heterosporum</name>
    <dbReference type="NCBI Taxonomy" id="42747"/>
    <lineage>
        <taxon>Eukaryota</taxon>
        <taxon>Fungi</taxon>
        <taxon>Dikarya</taxon>
        <taxon>Ascomycota</taxon>
        <taxon>Pezizomycotina</taxon>
        <taxon>Sordariomycetes</taxon>
        <taxon>Hypocreomycetidae</taxon>
        <taxon>Hypocreales</taxon>
        <taxon>Nectriaceae</taxon>
        <taxon>Fusarium</taxon>
        <taxon>Fusarium heterosporum species complex</taxon>
    </lineage>
</organism>
<dbReference type="EMBL" id="JAAGWQ010000046">
    <property type="protein sequence ID" value="KAF5674675.1"/>
    <property type="molecule type" value="Genomic_DNA"/>
</dbReference>
<dbReference type="GO" id="GO:0008168">
    <property type="term" value="F:methyltransferase activity"/>
    <property type="evidence" value="ECO:0007669"/>
    <property type="project" value="TreeGrafter"/>
</dbReference>
<proteinExistence type="inferred from homology"/>
<dbReference type="OrthoDB" id="2013972at2759"/>
<protein>
    <submittedName>
        <fullName evidence="2">TAM domain-containing protein</fullName>
    </submittedName>
</protein>
<sequence length="245" mass="27866">MQPQNELVVDDTQDVDSVLDFVTGTTSHLTSLKSSIYNYRFENGRRYHAFREGSYPLVRSPNPLSIIYLTSVGQPNDEDEQERMDLVHHLYSLLLDRKLYLAPVPSSVQRVLDLGTGTGIWAIDFADDHPSSEIIGNDLSPIQPEWNPPNCTFEVDDFEDEWLYETAFDFIHGRELEGCIANRDRLLQQSLKHLLPGGYFEIQGVDAFLESDDGTMEKAPDAQLWMENLREACAKFCKRADGSSE</sequence>
<name>A0A8H5WXI8_FUSHE</name>
<accession>A0A8H5WXI8</accession>
<dbReference type="PANTHER" id="PTHR43591">
    <property type="entry name" value="METHYLTRANSFERASE"/>
    <property type="match status" value="1"/>
</dbReference>
<dbReference type="SUPFAM" id="SSF53335">
    <property type="entry name" value="S-adenosyl-L-methionine-dependent methyltransferases"/>
    <property type="match status" value="1"/>
</dbReference>
<comment type="caution">
    <text evidence="2">The sequence shown here is derived from an EMBL/GenBank/DDBJ whole genome shotgun (WGS) entry which is preliminary data.</text>
</comment>
<dbReference type="Pfam" id="PF13489">
    <property type="entry name" value="Methyltransf_23"/>
    <property type="match status" value="1"/>
</dbReference>